<evidence type="ECO:0000313" key="6">
    <source>
        <dbReference type="Proteomes" id="UP000008635"/>
    </source>
</evidence>
<feature type="repeat" description="TPR" evidence="3">
    <location>
        <begin position="73"/>
        <end position="106"/>
    </location>
</feature>
<dbReference type="Pfam" id="PF14559">
    <property type="entry name" value="TPR_19"/>
    <property type="match status" value="1"/>
</dbReference>
<dbReference type="eggNOG" id="COG0457">
    <property type="taxonomic scope" value="Bacteria"/>
</dbReference>
<dbReference type="PROSITE" id="PS50005">
    <property type="entry name" value="TPR"/>
    <property type="match status" value="3"/>
</dbReference>
<feature type="repeat" description="TPR" evidence="3">
    <location>
        <begin position="286"/>
        <end position="319"/>
    </location>
</feature>
<dbReference type="Pfam" id="PF13432">
    <property type="entry name" value="TPR_16"/>
    <property type="match status" value="4"/>
</dbReference>
<evidence type="ECO:0000256" key="1">
    <source>
        <dbReference type="ARBA" id="ARBA00022737"/>
    </source>
</evidence>
<evidence type="ECO:0000313" key="5">
    <source>
        <dbReference type="EMBL" id="ADV67317.1"/>
    </source>
</evidence>
<keyword evidence="2 3" id="KW-0802">TPR repeat</keyword>
<dbReference type="HOGENOM" id="CLU_034721_0_0_0"/>
<dbReference type="SUPFAM" id="SSF48452">
    <property type="entry name" value="TPR-like"/>
    <property type="match status" value="2"/>
</dbReference>
<keyword evidence="4" id="KW-0732">Signal</keyword>
<keyword evidence="6" id="KW-1185">Reference proteome</keyword>
<protein>
    <submittedName>
        <fullName evidence="5">Tetratricopeptide TPR_1 repeat-containing protein</fullName>
    </submittedName>
</protein>
<sequence length="496" mass="52715" precursor="true">MAHSVPTILLTACLTLGVASAQATPTSTPPAPTAPSVTSTADLSAAQRALQEGRYRDAQTAFEALIARDYNNAEAHFGLGLTLYALGDLTGARFEFTQLTALAPDRFEGFYNLGVLAARQGQYDEALANYQKALTLAQGKASPTSVRQVLDALAGEQTRRGDYPGLITTLTATLALAPNDAALQLRLADAQYRAGNGTQALPALYALLQANPANADAAQLLADVYTAQNLPDRAIRELDKAVAATPNGTVQARLLLRKADLLARQNRTRDAVLAVQDAVKADSRNAAAQARLGELLLARNDRTGARTAYQNAARLDPQNASYRASLALVELNLAQYDAARRDAQLAVQAAPDQLTLARAQFVLGVAAYRQGQYAQARSALQSSALKVPDAETNLWLGLASYALKDYAGAITALEASAKVNPSVNARQNLGAALLAAGRYQEAEATLRGVVTDAPKTAIAWYQLGWTLRNLDREAEARTAFRTALNLGYTQARGALR</sequence>
<dbReference type="OrthoDB" id="58383at2"/>
<dbReference type="RefSeq" id="WP_013556822.1">
    <property type="nucleotide sequence ID" value="NC_014958.1"/>
</dbReference>
<dbReference type="STRING" id="709986.Deima_1668"/>
<evidence type="ECO:0000256" key="2">
    <source>
        <dbReference type="ARBA" id="ARBA00022803"/>
    </source>
</evidence>
<dbReference type="Pfam" id="PF00515">
    <property type="entry name" value="TPR_1"/>
    <property type="match status" value="1"/>
</dbReference>
<feature type="signal peptide" evidence="4">
    <location>
        <begin position="1"/>
        <end position="23"/>
    </location>
</feature>
<accession>E8U8C8</accession>
<dbReference type="PANTHER" id="PTHR45586">
    <property type="entry name" value="TPR REPEAT-CONTAINING PROTEIN PA4667"/>
    <property type="match status" value="1"/>
</dbReference>
<dbReference type="Gene3D" id="1.25.40.10">
    <property type="entry name" value="Tetratricopeptide repeat domain"/>
    <property type="match status" value="4"/>
</dbReference>
<name>E8U8C8_DEIML</name>
<dbReference type="KEGG" id="dmr:Deima_1668"/>
<dbReference type="Proteomes" id="UP000008635">
    <property type="component" value="Chromosome"/>
</dbReference>
<evidence type="ECO:0000256" key="3">
    <source>
        <dbReference type="PROSITE-ProRule" id="PRU00339"/>
    </source>
</evidence>
<reference evidence="6" key="2">
    <citation type="submission" date="2011-01" db="EMBL/GenBank/DDBJ databases">
        <title>The complete genome of Deinococcus maricopensis DSM 21211.</title>
        <authorList>
            <consortium name="US DOE Joint Genome Institute (JGI-PGF)"/>
            <person name="Lucas S."/>
            <person name="Copeland A."/>
            <person name="Lapidus A."/>
            <person name="Goodwin L."/>
            <person name="Pitluck S."/>
            <person name="Kyrpides N."/>
            <person name="Mavromatis K."/>
            <person name="Pagani I."/>
            <person name="Ivanova N."/>
            <person name="Ovchinnikova G."/>
            <person name="Zeytun A."/>
            <person name="Detter J.C."/>
            <person name="Han C."/>
            <person name="Land M."/>
            <person name="Hauser L."/>
            <person name="Markowitz V."/>
            <person name="Cheng J.-F."/>
            <person name="Hugenholtz P."/>
            <person name="Woyke T."/>
            <person name="Wu D."/>
            <person name="Pukall R."/>
            <person name="Gehrich-Schroeter G."/>
            <person name="Brambilla E."/>
            <person name="Klenk H.-P."/>
            <person name="Eisen J.A."/>
        </authorList>
    </citation>
    <scope>NUCLEOTIDE SEQUENCE [LARGE SCALE GENOMIC DNA]</scope>
    <source>
        <strain evidence="6">DSM 21211 / LMG 22137 / NRRL B-23946 / LB-34</strain>
    </source>
</reference>
<evidence type="ECO:0000256" key="4">
    <source>
        <dbReference type="SAM" id="SignalP"/>
    </source>
</evidence>
<dbReference type="PROSITE" id="PS50293">
    <property type="entry name" value="TPR_REGION"/>
    <property type="match status" value="1"/>
</dbReference>
<dbReference type="AlphaFoldDB" id="E8U8C8"/>
<dbReference type="InterPro" id="IPR051012">
    <property type="entry name" value="CellSynth/LPSAsmb/PSIAsmb"/>
</dbReference>
<dbReference type="InterPro" id="IPR011990">
    <property type="entry name" value="TPR-like_helical_dom_sf"/>
</dbReference>
<feature type="repeat" description="TPR" evidence="3">
    <location>
        <begin position="107"/>
        <end position="140"/>
    </location>
</feature>
<dbReference type="EMBL" id="CP002454">
    <property type="protein sequence ID" value="ADV67317.1"/>
    <property type="molecule type" value="Genomic_DNA"/>
</dbReference>
<organism evidence="5 6">
    <name type="scientific">Deinococcus maricopensis (strain DSM 21211 / LMG 22137 / NRRL B-23946 / LB-34)</name>
    <dbReference type="NCBI Taxonomy" id="709986"/>
    <lineage>
        <taxon>Bacteria</taxon>
        <taxon>Thermotogati</taxon>
        <taxon>Deinococcota</taxon>
        <taxon>Deinococci</taxon>
        <taxon>Deinococcales</taxon>
        <taxon>Deinococcaceae</taxon>
        <taxon>Deinococcus</taxon>
    </lineage>
</organism>
<keyword evidence="1" id="KW-0677">Repeat</keyword>
<dbReference type="InterPro" id="IPR019734">
    <property type="entry name" value="TPR_rpt"/>
</dbReference>
<proteinExistence type="predicted"/>
<reference evidence="5 6" key="1">
    <citation type="journal article" date="2011" name="Stand. Genomic Sci.">
        <title>Complete genome sequence of Deinococcus maricopensis type strain (LB-34).</title>
        <authorList>
            <person name="Pukall R."/>
            <person name="Zeytun A."/>
            <person name="Lucas S."/>
            <person name="Lapidus A."/>
            <person name="Hammon N."/>
            <person name="Deshpande S."/>
            <person name="Nolan M."/>
            <person name="Cheng J.F."/>
            <person name="Pitluck S."/>
            <person name="Liolios K."/>
            <person name="Pagani I."/>
            <person name="Mikhailova N."/>
            <person name="Ivanova N."/>
            <person name="Mavromatis K."/>
            <person name="Pati A."/>
            <person name="Tapia R."/>
            <person name="Han C."/>
            <person name="Goodwin L."/>
            <person name="Chen A."/>
            <person name="Palaniappan K."/>
            <person name="Land M."/>
            <person name="Hauser L."/>
            <person name="Chang Y.J."/>
            <person name="Jeffries C.D."/>
            <person name="Brambilla E.M."/>
            <person name="Rohde M."/>
            <person name="Goker M."/>
            <person name="Detter J.C."/>
            <person name="Woyke T."/>
            <person name="Bristow J."/>
            <person name="Eisen J.A."/>
            <person name="Markowitz V."/>
            <person name="Hugenholtz P."/>
            <person name="Kyrpides N.C."/>
            <person name="Klenk H.P."/>
        </authorList>
    </citation>
    <scope>NUCLEOTIDE SEQUENCE [LARGE SCALE GENOMIC DNA]</scope>
    <source>
        <strain evidence="6">DSM 21211 / LMG 22137 / NRRL B-23946 / LB-34</strain>
    </source>
</reference>
<dbReference type="SMART" id="SM00028">
    <property type="entry name" value="TPR"/>
    <property type="match status" value="10"/>
</dbReference>
<dbReference type="PANTHER" id="PTHR45586:SF1">
    <property type="entry name" value="LIPOPOLYSACCHARIDE ASSEMBLY PROTEIN B"/>
    <property type="match status" value="1"/>
</dbReference>
<feature type="chain" id="PRO_5003232277" evidence="4">
    <location>
        <begin position="24"/>
        <end position="496"/>
    </location>
</feature>
<gene>
    <name evidence="5" type="ordered locus">Deima_1668</name>
</gene>